<dbReference type="AlphaFoldDB" id="A0AAW0QS61"/>
<feature type="compositionally biased region" description="Basic and acidic residues" evidence="1">
    <location>
        <begin position="57"/>
        <end position="68"/>
    </location>
</feature>
<name>A0AAW0QS61_9PEZI</name>
<gene>
    <name evidence="2" type="ORF">PG999_006501</name>
</gene>
<dbReference type="Proteomes" id="UP001392437">
    <property type="component" value="Unassembled WGS sequence"/>
</dbReference>
<reference evidence="2 3" key="1">
    <citation type="submission" date="2023-01" db="EMBL/GenBank/DDBJ databases">
        <title>Analysis of 21 Apiospora genomes using comparative genomics revels a genus with tremendous synthesis potential of carbohydrate active enzymes and secondary metabolites.</title>
        <authorList>
            <person name="Sorensen T."/>
        </authorList>
    </citation>
    <scope>NUCLEOTIDE SEQUENCE [LARGE SCALE GENOMIC DNA]</scope>
    <source>
        <strain evidence="2 3">CBS 117206</strain>
    </source>
</reference>
<protein>
    <submittedName>
        <fullName evidence="2">Uncharacterized protein</fullName>
    </submittedName>
</protein>
<keyword evidence="3" id="KW-1185">Reference proteome</keyword>
<comment type="caution">
    <text evidence="2">The sequence shown here is derived from an EMBL/GenBank/DDBJ whole genome shotgun (WGS) entry which is preliminary data.</text>
</comment>
<sequence>MPILTVPIPIQLQLPLQRQLQLQLDPKPCLLLCPPPPPPPAFPRPWRCPDSPSQMQRSDDSGTSREPDWIDLPSEPNLPPPSEALSEPDARLPERHRLPDYCPTARPASRLPCLS</sequence>
<feature type="compositionally biased region" description="Basic and acidic residues" evidence="1">
    <location>
        <begin position="88"/>
        <end position="99"/>
    </location>
</feature>
<accession>A0AAW0QS61</accession>
<feature type="region of interest" description="Disordered" evidence="1">
    <location>
        <begin position="41"/>
        <end position="115"/>
    </location>
</feature>
<evidence type="ECO:0000313" key="3">
    <source>
        <dbReference type="Proteomes" id="UP001392437"/>
    </source>
</evidence>
<organism evidence="2 3">
    <name type="scientific">Apiospora kogelbergensis</name>
    <dbReference type="NCBI Taxonomy" id="1337665"/>
    <lineage>
        <taxon>Eukaryota</taxon>
        <taxon>Fungi</taxon>
        <taxon>Dikarya</taxon>
        <taxon>Ascomycota</taxon>
        <taxon>Pezizomycotina</taxon>
        <taxon>Sordariomycetes</taxon>
        <taxon>Xylariomycetidae</taxon>
        <taxon>Amphisphaeriales</taxon>
        <taxon>Apiosporaceae</taxon>
        <taxon>Apiospora</taxon>
    </lineage>
</organism>
<evidence type="ECO:0000256" key="1">
    <source>
        <dbReference type="SAM" id="MobiDB-lite"/>
    </source>
</evidence>
<proteinExistence type="predicted"/>
<dbReference type="EMBL" id="JAQQWP010000006">
    <property type="protein sequence ID" value="KAK8114432.1"/>
    <property type="molecule type" value="Genomic_DNA"/>
</dbReference>
<evidence type="ECO:0000313" key="2">
    <source>
        <dbReference type="EMBL" id="KAK8114432.1"/>
    </source>
</evidence>